<evidence type="ECO:0000313" key="1">
    <source>
        <dbReference type="EMBL" id="CDW35335.1"/>
    </source>
</evidence>
<dbReference type="EMBL" id="HACA01017974">
    <property type="protein sequence ID" value="CDW35335.1"/>
    <property type="molecule type" value="Transcribed_RNA"/>
</dbReference>
<proteinExistence type="predicted"/>
<dbReference type="AlphaFoldDB" id="A0A0K2UB79"/>
<accession>A0A0K2UB79</accession>
<reference evidence="1" key="1">
    <citation type="submission" date="2014-05" db="EMBL/GenBank/DDBJ databases">
        <authorList>
            <person name="Chronopoulou M."/>
        </authorList>
    </citation>
    <scope>NUCLEOTIDE SEQUENCE</scope>
    <source>
        <tissue evidence="1">Whole organism</tissue>
    </source>
</reference>
<protein>
    <submittedName>
        <fullName evidence="1">Uncharacterized protein</fullName>
    </submittedName>
</protein>
<sequence>MVIMVLPHKEFKCFSTKALRASRIDILIRKSLVLDGRISRVNLDVGIMETTLFSTRMECWVSIKDCVPFAVCASVPSC</sequence>
<name>A0A0K2UB79_LEPSM</name>
<organism evidence="1">
    <name type="scientific">Lepeophtheirus salmonis</name>
    <name type="common">Salmon louse</name>
    <name type="synonym">Caligus salmonis</name>
    <dbReference type="NCBI Taxonomy" id="72036"/>
    <lineage>
        <taxon>Eukaryota</taxon>
        <taxon>Metazoa</taxon>
        <taxon>Ecdysozoa</taxon>
        <taxon>Arthropoda</taxon>
        <taxon>Crustacea</taxon>
        <taxon>Multicrustacea</taxon>
        <taxon>Hexanauplia</taxon>
        <taxon>Copepoda</taxon>
        <taxon>Siphonostomatoida</taxon>
        <taxon>Caligidae</taxon>
        <taxon>Lepeophtheirus</taxon>
    </lineage>
</organism>